<reference evidence="3 4" key="1">
    <citation type="submission" date="2018-09" db="EMBL/GenBank/DDBJ databases">
        <title>Hymenobacter medium sp. nov., isolated from R2A medium.</title>
        <authorList>
            <person name="Yingchao G."/>
        </authorList>
    </citation>
    <scope>NUCLEOTIDE SEQUENCE [LARGE SCALE GENOMIC DNA]</scope>
    <source>
        <strain evidence="4">sh-6</strain>
    </source>
</reference>
<evidence type="ECO:0008006" key="5">
    <source>
        <dbReference type="Google" id="ProtNLM"/>
    </source>
</evidence>
<feature type="region of interest" description="Disordered" evidence="1">
    <location>
        <begin position="124"/>
        <end position="147"/>
    </location>
</feature>
<gene>
    <name evidence="3" type="ORF">D3Y59_05715</name>
</gene>
<keyword evidence="2" id="KW-0472">Membrane</keyword>
<dbReference type="Pfam" id="PF13715">
    <property type="entry name" value="CarbopepD_reg_2"/>
    <property type="match status" value="1"/>
</dbReference>
<keyword evidence="2" id="KW-1133">Transmembrane helix</keyword>
<dbReference type="AlphaFoldDB" id="A0A3B7QUA3"/>
<organism evidence="3 4">
    <name type="scientific">Hymenobacter oligotrophus</name>
    <dbReference type="NCBI Taxonomy" id="2319843"/>
    <lineage>
        <taxon>Bacteria</taxon>
        <taxon>Pseudomonadati</taxon>
        <taxon>Bacteroidota</taxon>
        <taxon>Cytophagia</taxon>
        <taxon>Cytophagales</taxon>
        <taxon>Hymenobacteraceae</taxon>
        <taxon>Hymenobacter</taxon>
    </lineage>
</organism>
<evidence type="ECO:0000256" key="1">
    <source>
        <dbReference type="SAM" id="MobiDB-lite"/>
    </source>
</evidence>
<dbReference type="Proteomes" id="UP000262802">
    <property type="component" value="Chromosome"/>
</dbReference>
<dbReference type="Gene3D" id="2.60.40.1120">
    <property type="entry name" value="Carboxypeptidase-like, regulatory domain"/>
    <property type="match status" value="1"/>
</dbReference>
<evidence type="ECO:0000313" key="4">
    <source>
        <dbReference type="Proteomes" id="UP000262802"/>
    </source>
</evidence>
<keyword evidence="4" id="KW-1185">Reference proteome</keyword>
<proteinExistence type="predicted"/>
<keyword evidence="2" id="KW-0812">Transmembrane</keyword>
<dbReference type="EMBL" id="CP032317">
    <property type="protein sequence ID" value="AYA36598.1"/>
    <property type="molecule type" value="Genomic_DNA"/>
</dbReference>
<dbReference type="RefSeq" id="WP_119444179.1">
    <property type="nucleotide sequence ID" value="NZ_CP032317.1"/>
</dbReference>
<dbReference type="KEGG" id="hyh:D3Y59_05715"/>
<sequence>MKVDYEPTNTEEQIDVDEEASLDSGNRKLGMIAGAVVLLIGAAIAFVPAENRERIANGQMPSFELMGASVVGTRESEKPAEAPKEAEPEAEKPVAAKALLKPTAKTKAAAIAAAASPAATDAAAPAVEPAPAPAPEPAAPAAAEEAPRTVTLAGRVLDENGRPLAGATVFVKSTRKVVSTDQNGKYSVEVPAGDNTLVYGYGGYEDQEMRSRSEQAMNVTLLPSEKAGRRRR</sequence>
<name>A0A3B7QUA3_9BACT</name>
<evidence type="ECO:0000256" key="2">
    <source>
        <dbReference type="SAM" id="Phobius"/>
    </source>
</evidence>
<dbReference type="SUPFAM" id="SSF49464">
    <property type="entry name" value="Carboxypeptidase regulatory domain-like"/>
    <property type="match status" value="1"/>
</dbReference>
<feature type="region of interest" description="Disordered" evidence="1">
    <location>
        <begin position="72"/>
        <end position="93"/>
    </location>
</feature>
<feature type="compositionally biased region" description="Pro residues" evidence="1">
    <location>
        <begin position="128"/>
        <end position="138"/>
    </location>
</feature>
<dbReference type="InterPro" id="IPR008969">
    <property type="entry name" value="CarboxyPept-like_regulatory"/>
</dbReference>
<protein>
    <recommendedName>
        <fullName evidence="5">Carboxypeptidase-like regulatory domain-containing protein</fullName>
    </recommendedName>
</protein>
<feature type="transmembrane region" description="Helical" evidence="2">
    <location>
        <begin position="29"/>
        <end position="49"/>
    </location>
</feature>
<feature type="compositionally biased region" description="Basic and acidic residues" evidence="1">
    <location>
        <begin position="74"/>
        <end position="93"/>
    </location>
</feature>
<accession>A0A3B7QUA3</accession>
<dbReference type="OrthoDB" id="883344at2"/>
<evidence type="ECO:0000313" key="3">
    <source>
        <dbReference type="EMBL" id="AYA36598.1"/>
    </source>
</evidence>